<comment type="caution">
    <text evidence="2">The sequence shown here is derived from an EMBL/GenBank/DDBJ whole genome shotgun (WGS) entry which is preliminary data.</text>
</comment>
<dbReference type="RefSeq" id="XP_053579646.1">
    <property type="nucleotide sequence ID" value="XM_053736080.1"/>
</dbReference>
<gene>
    <name evidence="2" type="ORF">GCK72_024841</name>
</gene>
<feature type="transmembrane region" description="Helical" evidence="1">
    <location>
        <begin position="12"/>
        <end position="34"/>
    </location>
</feature>
<dbReference type="CTD" id="78777852"/>
<dbReference type="EMBL" id="WUAV01000006">
    <property type="protein sequence ID" value="KAF1748374.1"/>
    <property type="molecule type" value="Genomic_DNA"/>
</dbReference>
<evidence type="ECO:0000313" key="2">
    <source>
        <dbReference type="EMBL" id="KAF1748374.1"/>
    </source>
</evidence>
<keyword evidence="1" id="KW-0812">Transmembrane</keyword>
<accession>A0A6A5G166</accession>
<keyword evidence="1" id="KW-1133">Transmembrane helix</keyword>
<dbReference type="AlphaFoldDB" id="A0A6A5G166"/>
<sequence>MCLLLSIESFGGILIGGSLLVLLVLGYQVVHVAFSLSELHLIHTFTNCGLDIVRDPVNEIGGVLVLDIEHLFINLLHAHSSTEDSGGGQITSMSWITGGHHVLSIETLLGKCILKYLLVTSAGQRSKSRHEEMKTREWNHVDCQLTEIRIELTGETKASGDTTHCGTDQMVEVSVCWGS</sequence>
<evidence type="ECO:0000256" key="1">
    <source>
        <dbReference type="SAM" id="Phobius"/>
    </source>
</evidence>
<dbReference type="Proteomes" id="UP000483820">
    <property type="component" value="Chromosome X"/>
</dbReference>
<proteinExistence type="predicted"/>
<evidence type="ECO:0000313" key="3">
    <source>
        <dbReference type="Proteomes" id="UP000483820"/>
    </source>
</evidence>
<protein>
    <submittedName>
        <fullName evidence="2">Uncharacterized protein</fullName>
    </submittedName>
</protein>
<name>A0A6A5G166_CAERE</name>
<dbReference type="KEGG" id="crq:GCK72_024841"/>
<organism evidence="2 3">
    <name type="scientific">Caenorhabditis remanei</name>
    <name type="common">Caenorhabditis vulgaris</name>
    <dbReference type="NCBI Taxonomy" id="31234"/>
    <lineage>
        <taxon>Eukaryota</taxon>
        <taxon>Metazoa</taxon>
        <taxon>Ecdysozoa</taxon>
        <taxon>Nematoda</taxon>
        <taxon>Chromadorea</taxon>
        <taxon>Rhabditida</taxon>
        <taxon>Rhabditina</taxon>
        <taxon>Rhabditomorpha</taxon>
        <taxon>Rhabditoidea</taxon>
        <taxon>Rhabditidae</taxon>
        <taxon>Peloderinae</taxon>
        <taxon>Caenorhabditis</taxon>
    </lineage>
</organism>
<reference evidence="2 3" key="1">
    <citation type="submission" date="2019-12" db="EMBL/GenBank/DDBJ databases">
        <title>Chromosome-level assembly of the Caenorhabditis remanei genome.</title>
        <authorList>
            <person name="Teterina A.A."/>
            <person name="Willis J.H."/>
            <person name="Phillips P.C."/>
        </authorList>
    </citation>
    <scope>NUCLEOTIDE SEQUENCE [LARGE SCALE GENOMIC DNA]</scope>
    <source>
        <strain evidence="2 3">PX506</strain>
        <tissue evidence="2">Whole organism</tissue>
    </source>
</reference>
<dbReference type="GeneID" id="78777852"/>
<keyword evidence="1" id="KW-0472">Membrane</keyword>